<dbReference type="GO" id="GO:0005886">
    <property type="term" value="C:plasma membrane"/>
    <property type="evidence" value="ECO:0007669"/>
    <property type="project" value="UniProtKB-SubCell"/>
</dbReference>
<keyword evidence="5" id="KW-0029">Amino-acid transport</keyword>
<dbReference type="Pfam" id="PF02653">
    <property type="entry name" value="BPD_transp_2"/>
    <property type="match status" value="1"/>
</dbReference>
<evidence type="ECO:0000256" key="4">
    <source>
        <dbReference type="ARBA" id="ARBA00022692"/>
    </source>
</evidence>
<reference evidence="10" key="1">
    <citation type="journal article" date="2014" name="Appl. Environ. Microbiol.">
        <title>Aerobic biodegradation of 2,4-dinitroanisole by Nocardioides sp. strain JS1661.</title>
        <authorList>
            <person name="Fida T.T."/>
            <person name="Palamuru S."/>
            <person name="Pandey G."/>
            <person name="Spain J.C."/>
        </authorList>
    </citation>
    <scope>NUCLEOTIDE SEQUENCE</scope>
    <source>
        <strain evidence="10">JS1661</strain>
    </source>
</reference>
<evidence type="ECO:0000256" key="2">
    <source>
        <dbReference type="ARBA" id="ARBA00022448"/>
    </source>
</evidence>
<evidence type="ECO:0000256" key="7">
    <source>
        <dbReference type="ARBA" id="ARBA00023136"/>
    </source>
</evidence>
<feature type="transmembrane region" description="Helical" evidence="9">
    <location>
        <begin position="12"/>
        <end position="35"/>
    </location>
</feature>
<protein>
    <submittedName>
        <fullName evidence="10">Amino acid transport system permease</fullName>
    </submittedName>
</protein>
<dbReference type="PANTHER" id="PTHR11795:SF442">
    <property type="entry name" value="ABC TRANSPORTER ATP-BINDING PROTEIN"/>
    <property type="match status" value="1"/>
</dbReference>
<sequence>MAQWLAITINGLAFGMLLFILASGLTLIFGLARYVNLGHGGVYLLTAYVSVETYQRTGSYWWAAAAALGLAAVLGTTIYVLFVRGRSWLRANPLPQVLLSFGIIYVIADLVQARYAGLAQSLPLPDLVAGSVTVAGATVTEYRLVLIGAGASVAVALWLLLTRTSFGSAVRAGVDDHQMLSAIGRNPERLFACVFGLGFMLTGLSGLLGSAFIGASPGVEYTIILYTLPIIVVGGMGSLSGAFIASILVGVGDSIGKAYFPEFSLFLIFAIVVLTLAVRPEGLVRSA</sequence>
<name>A0A089MV11_NOCS1</name>
<feature type="transmembrane region" description="Helical" evidence="9">
    <location>
        <begin position="221"/>
        <end position="251"/>
    </location>
</feature>
<feature type="transmembrane region" description="Helical" evidence="9">
    <location>
        <begin position="94"/>
        <end position="115"/>
    </location>
</feature>
<keyword evidence="3" id="KW-1003">Cell membrane</keyword>
<evidence type="ECO:0000256" key="3">
    <source>
        <dbReference type="ARBA" id="ARBA00022475"/>
    </source>
</evidence>
<accession>A0A089MV11</accession>
<organism evidence="10">
    <name type="scientific">Nocardioides sp. (strain JS1661)</name>
    <dbReference type="NCBI Taxonomy" id="1517491"/>
    <lineage>
        <taxon>Bacteria</taxon>
        <taxon>Bacillati</taxon>
        <taxon>Actinomycetota</taxon>
        <taxon>Actinomycetes</taxon>
        <taxon>Propionibacteriales</taxon>
        <taxon>Nocardioidaceae</taxon>
        <taxon>Nocardioides</taxon>
    </lineage>
</organism>
<keyword evidence="4 9" id="KW-0812">Transmembrane</keyword>
<dbReference type="EMBL" id="KM189438">
    <property type="protein sequence ID" value="AIQ77681.1"/>
    <property type="molecule type" value="Genomic_DNA"/>
</dbReference>
<evidence type="ECO:0000256" key="1">
    <source>
        <dbReference type="ARBA" id="ARBA00004651"/>
    </source>
</evidence>
<evidence type="ECO:0000256" key="6">
    <source>
        <dbReference type="ARBA" id="ARBA00022989"/>
    </source>
</evidence>
<evidence type="ECO:0000313" key="10">
    <source>
        <dbReference type="EMBL" id="AIQ77681.1"/>
    </source>
</evidence>
<feature type="transmembrane region" description="Helical" evidence="9">
    <location>
        <begin position="142"/>
        <end position="161"/>
    </location>
</feature>
<dbReference type="GO" id="GO:0006865">
    <property type="term" value="P:amino acid transport"/>
    <property type="evidence" value="ECO:0007669"/>
    <property type="project" value="UniProtKB-KW"/>
</dbReference>
<feature type="transmembrane region" description="Helical" evidence="9">
    <location>
        <begin position="258"/>
        <end position="278"/>
    </location>
</feature>
<evidence type="ECO:0000256" key="9">
    <source>
        <dbReference type="SAM" id="Phobius"/>
    </source>
</evidence>
<keyword evidence="7 9" id="KW-0472">Membrane</keyword>
<dbReference type="InterPro" id="IPR052157">
    <property type="entry name" value="BCAA_transport_permease"/>
</dbReference>
<dbReference type="InterPro" id="IPR001851">
    <property type="entry name" value="ABC_transp_permease"/>
</dbReference>
<evidence type="ECO:0000256" key="8">
    <source>
        <dbReference type="ARBA" id="ARBA00037998"/>
    </source>
</evidence>
<dbReference type="AlphaFoldDB" id="A0A089MV11"/>
<evidence type="ECO:0000256" key="5">
    <source>
        <dbReference type="ARBA" id="ARBA00022970"/>
    </source>
</evidence>
<dbReference type="PANTHER" id="PTHR11795">
    <property type="entry name" value="BRANCHED-CHAIN AMINO ACID TRANSPORT SYSTEM PERMEASE PROTEIN LIVH"/>
    <property type="match status" value="1"/>
</dbReference>
<feature type="transmembrane region" description="Helical" evidence="9">
    <location>
        <begin position="190"/>
        <end position="215"/>
    </location>
</feature>
<proteinExistence type="inferred from homology"/>
<dbReference type="GO" id="GO:0022857">
    <property type="term" value="F:transmembrane transporter activity"/>
    <property type="evidence" value="ECO:0007669"/>
    <property type="project" value="InterPro"/>
</dbReference>
<keyword evidence="2" id="KW-0813">Transport</keyword>
<keyword evidence="6 9" id="KW-1133">Transmembrane helix</keyword>
<dbReference type="CDD" id="cd06582">
    <property type="entry name" value="TM_PBP1_LivH_like"/>
    <property type="match status" value="1"/>
</dbReference>
<comment type="similarity">
    <text evidence="8">Belongs to the binding-protein-dependent transport system permease family. LivHM subfamily.</text>
</comment>
<comment type="subcellular location">
    <subcellularLocation>
        <location evidence="1">Cell membrane</location>
        <topology evidence="1">Multi-pass membrane protein</topology>
    </subcellularLocation>
</comment>
<feature type="transmembrane region" description="Helical" evidence="9">
    <location>
        <begin position="60"/>
        <end position="82"/>
    </location>
</feature>